<dbReference type="STRING" id="28573.A0A0U1M789"/>
<evidence type="ECO:0000256" key="1">
    <source>
        <dbReference type="ARBA" id="ARBA00004141"/>
    </source>
</evidence>
<evidence type="ECO:0000256" key="2">
    <source>
        <dbReference type="ARBA" id="ARBA00022692"/>
    </source>
</evidence>
<dbReference type="InterPro" id="IPR052337">
    <property type="entry name" value="SAT4-like"/>
</dbReference>
<keyword evidence="2 7" id="KW-0812">Transmembrane</keyword>
<feature type="region of interest" description="Disordered" evidence="6">
    <location>
        <begin position="341"/>
        <end position="370"/>
    </location>
</feature>
<accession>A0A0U1M789</accession>
<feature type="compositionally biased region" description="Basic and acidic residues" evidence="6">
    <location>
        <begin position="341"/>
        <end position="351"/>
    </location>
</feature>
<evidence type="ECO:0000256" key="5">
    <source>
        <dbReference type="ARBA" id="ARBA00038359"/>
    </source>
</evidence>
<feature type="compositionally biased region" description="Polar residues" evidence="6">
    <location>
        <begin position="361"/>
        <end position="370"/>
    </location>
</feature>
<evidence type="ECO:0000256" key="6">
    <source>
        <dbReference type="SAM" id="MobiDB-lite"/>
    </source>
</evidence>
<protein>
    <recommendedName>
        <fullName evidence="8">Rhodopsin domain-containing protein</fullName>
    </recommendedName>
</protein>
<evidence type="ECO:0000259" key="8">
    <source>
        <dbReference type="Pfam" id="PF20684"/>
    </source>
</evidence>
<gene>
    <name evidence="9" type="ORF">PISL3812_08475</name>
</gene>
<dbReference type="InterPro" id="IPR049326">
    <property type="entry name" value="Rhodopsin_dom_fungi"/>
</dbReference>
<comment type="similarity">
    <text evidence="5">Belongs to the SAT4 family.</text>
</comment>
<dbReference type="OrthoDB" id="10017208at2759"/>
<feature type="domain" description="Rhodopsin" evidence="8">
    <location>
        <begin position="33"/>
        <end position="276"/>
    </location>
</feature>
<dbReference type="AlphaFoldDB" id="A0A0U1M789"/>
<evidence type="ECO:0000256" key="3">
    <source>
        <dbReference type="ARBA" id="ARBA00022989"/>
    </source>
</evidence>
<comment type="subcellular location">
    <subcellularLocation>
        <location evidence="1">Membrane</location>
        <topology evidence="1">Multi-pass membrane protein</topology>
    </subcellularLocation>
</comment>
<proteinExistence type="inferred from homology"/>
<evidence type="ECO:0000313" key="9">
    <source>
        <dbReference type="EMBL" id="CRG91427.1"/>
    </source>
</evidence>
<dbReference type="Pfam" id="PF20684">
    <property type="entry name" value="Fung_rhodopsin"/>
    <property type="match status" value="1"/>
</dbReference>
<feature type="transmembrane region" description="Helical" evidence="7">
    <location>
        <begin position="86"/>
        <end position="107"/>
    </location>
</feature>
<feature type="transmembrane region" description="Helical" evidence="7">
    <location>
        <begin position="127"/>
        <end position="150"/>
    </location>
</feature>
<evidence type="ECO:0000313" key="10">
    <source>
        <dbReference type="Proteomes" id="UP000054383"/>
    </source>
</evidence>
<dbReference type="EMBL" id="CVMT01000009">
    <property type="protein sequence ID" value="CRG91427.1"/>
    <property type="molecule type" value="Genomic_DNA"/>
</dbReference>
<sequence length="370" mass="41830">MVKIYPVDSFRLVYREVIASSFLVSIASAALFLRLAARWAKGIPLWWDDYTILAVWIILWAMFAIQIKYAQYGSGDQMATIPPGNVVLMLKILPGFQLLWGTAMSLAKFSYMFFYLSVFQASSRFRMLTFGCMTVVALWWVANVLQIFLICRPFKMNWDSTVQGTCGNRPLTYALIGAVNIATDITTLLLPVPTVWSLQMPKRFKIGITAIFCDAYYSFYVYIRITIISIIRMQSLIVLSFTEISSSMVDPVFWTVVEPSLAVTNACLPIIRPIIALILPGHFFSSAQKTPKRDGSAREFRNLEDGMYPLSPLNAGRTTSCVISDQRPMWKDSATVVVDKADDDSQRRVSHENTGPLGRITRTTGWEIQR</sequence>
<dbReference type="PANTHER" id="PTHR33048">
    <property type="entry name" value="PTH11-LIKE INTEGRAL MEMBRANE PROTEIN (AFU_ORTHOLOGUE AFUA_5G11245)"/>
    <property type="match status" value="1"/>
</dbReference>
<dbReference type="OMA" id="HCASQNV"/>
<name>A0A0U1M789_TALIS</name>
<feature type="transmembrane region" description="Helical" evidence="7">
    <location>
        <begin position="171"/>
        <end position="192"/>
    </location>
</feature>
<feature type="transmembrane region" description="Helical" evidence="7">
    <location>
        <begin position="262"/>
        <end position="284"/>
    </location>
</feature>
<evidence type="ECO:0000256" key="4">
    <source>
        <dbReference type="ARBA" id="ARBA00023136"/>
    </source>
</evidence>
<keyword evidence="10" id="KW-1185">Reference proteome</keyword>
<feature type="transmembrane region" description="Helical" evidence="7">
    <location>
        <begin position="45"/>
        <end position="65"/>
    </location>
</feature>
<reference evidence="9 10" key="1">
    <citation type="submission" date="2015-04" db="EMBL/GenBank/DDBJ databases">
        <authorList>
            <person name="Syromyatnikov M.Y."/>
            <person name="Popov V.N."/>
        </authorList>
    </citation>
    <scope>NUCLEOTIDE SEQUENCE [LARGE SCALE GENOMIC DNA]</scope>
    <source>
        <strain evidence="9">WF-38-12</strain>
    </source>
</reference>
<feature type="transmembrane region" description="Helical" evidence="7">
    <location>
        <begin position="12"/>
        <end position="33"/>
    </location>
</feature>
<keyword evidence="4 7" id="KW-0472">Membrane</keyword>
<feature type="transmembrane region" description="Helical" evidence="7">
    <location>
        <begin position="235"/>
        <end position="256"/>
    </location>
</feature>
<evidence type="ECO:0000256" key="7">
    <source>
        <dbReference type="SAM" id="Phobius"/>
    </source>
</evidence>
<dbReference type="Proteomes" id="UP000054383">
    <property type="component" value="Unassembled WGS sequence"/>
</dbReference>
<feature type="transmembrane region" description="Helical" evidence="7">
    <location>
        <begin position="204"/>
        <end position="223"/>
    </location>
</feature>
<dbReference type="PANTHER" id="PTHR33048:SF161">
    <property type="entry name" value="INTEGRAL MEMBRANE PROTEIN"/>
    <property type="match status" value="1"/>
</dbReference>
<dbReference type="GO" id="GO:0016020">
    <property type="term" value="C:membrane"/>
    <property type="evidence" value="ECO:0007669"/>
    <property type="project" value="UniProtKB-SubCell"/>
</dbReference>
<organism evidence="9 10">
    <name type="scientific">Talaromyces islandicus</name>
    <name type="common">Penicillium islandicum</name>
    <dbReference type="NCBI Taxonomy" id="28573"/>
    <lineage>
        <taxon>Eukaryota</taxon>
        <taxon>Fungi</taxon>
        <taxon>Dikarya</taxon>
        <taxon>Ascomycota</taxon>
        <taxon>Pezizomycotina</taxon>
        <taxon>Eurotiomycetes</taxon>
        <taxon>Eurotiomycetidae</taxon>
        <taxon>Eurotiales</taxon>
        <taxon>Trichocomaceae</taxon>
        <taxon>Talaromyces</taxon>
        <taxon>Talaromyces sect. Islandici</taxon>
    </lineage>
</organism>
<keyword evidence="3 7" id="KW-1133">Transmembrane helix</keyword>